<dbReference type="EMBL" id="JNBS01004592">
    <property type="protein sequence ID" value="OQR83078.1"/>
    <property type="molecule type" value="Genomic_DNA"/>
</dbReference>
<sequence length="198" mass="21909">MSKRKSKSSSSASAKKSKLEPIPAYVAFLRAVNVGGRTVKMASIVEYFKALGFTNVSSFLASGNVIFHTSTENIGEIEQSIEKTLLDNVGFDIPVMVRSKTQLEQILTESSSQMPKGTTTTHVMFAKTSLSDEHQAIAEGWTIPSDIFSRVTNESLFWFSQTTMSKSPCFNKQFEKLLGVALTLRNINTIRRLLGKMV</sequence>
<name>A0A1V9YBL1_9STRA</name>
<dbReference type="STRING" id="74557.A0A1V9YBL1"/>
<dbReference type="InterPro" id="IPR012545">
    <property type="entry name" value="DUF1697"/>
</dbReference>
<dbReference type="PIRSF" id="PIRSF008502">
    <property type="entry name" value="UCP008502"/>
    <property type="match status" value="1"/>
</dbReference>
<comment type="caution">
    <text evidence="1">The sequence shown here is derived from an EMBL/GenBank/DDBJ whole genome shotgun (WGS) entry which is preliminary data.</text>
</comment>
<dbReference type="Gene3D" id="3.30.70.1280">
    <property type="entry name" value="SP0830-like domains"/>
    <property type="match status" value="1"/>
</dbReference>
<dbReference type="OrthoDB" id="109291at2759"/>
<dbReference type="PANTHER" id="PTHR36439">
    <property type="entry name" value="BLL4334 PROTEIN"/>
    <property type="match status" value="1"/>
</dbReference>
<dbReference type="AlphaFoldDB" id="A0A1V9YBL1"/>
<gene>
    <name evidence="1" type="ORF">THRCLA_10992</name>
</gene>
<evidence type="ECO:0008006" key="3">
    <source>
        <dbReference type="Google" id="ProtNLM"/>
    </source>
</evidence>
<dbReference type="SUPFAM" id="SSF160379">
    <property type="entry name" value="SP0830-like"/>
    <property type="match status" value="1"/>
</dbReference>
<evidence type="ECO:0000313" key="1">
    <source>
        <dbReference type="EMBL" id="OQR83078.1"/>
    </source>
</evidence>
<dbReference type="Pfam" id="PF08002">
    <property type="entry name" value="DUF1697"/>
    <property type="match status" value="1"/>
</dbReference>
<evidence type="ECO:0000313" key="2">
    <source>
        <dbReference type="Proteomes" id="UP000243217"/>
    </source>
</evidence>
<proteinExistence type="predicted"/>
<organism evidence="1 2">
    <name type="scientific">Thraustotheca clavata</name>
    <dbReference type="NCBI Taxonomy" id="74557"/>
    <lineage>
        <taxon>Eukaryota</taxon>
        <taxon>Sar</taxon>
        <taxon>Stramenopiles</taxon>
        <taxon>Oomycota</taxon>
        <taxon>Saprolegniomycetes</taxon>
        <taxon>Saprolegniales</taxon>
        <taxon>Achlyaceae</taxon>
        <taxon>Thraustotheca</taxon>
    </lineage>
</organism>
<dbReference type="Proteomes" id="UP000243217">
    <property type="component" value="Unassembled WGS sequence"/>
</dbReference>
<protein>
    <recommendedName>
        <fullName evidence="3">DUF1697 domain-containing protein</fullName>
    </recommendedName>
</protein>
<dbReference type="PANTHER" id="PTHR36439:SF1">
    <property type="entry name" value="DUF1697 DOMAIN-CONTAINING PROTEIN"/>
    <property type="match status" value="1"/>
</dbReference>
<reference evidence="1 2" key="1">
    <citation type="journal article" date="2014" name="Genome Biol. Evol.">
        <title>The secreted proteins of Achlya hypogyna and Thraustotheca clavata identify the ancestral oomycete secretome and reveal gene acquisitions by horizontal gene transfer.</title>
        <authorList>
            <person name="Misner I."/>
            <person name="Blouin N."/>
            <person name="Leonard G."/>
            <person name="Richards T.A."/>
            <person name="Lane C.E."/>
        </authorList>
    </citation>
    <scope>NUCLEOTIDE SEQUENCE [LARGE SCALE GENOMIC DNA]</scope>
    <source>
        <strain evidence="1 2">ATCC 34112</strain>
    </source>
</reference>
<keyword evidence="2" id="KW-1185">Reference proteome</keyword>
<accession>A0A1V9YBL1</accession>